<evidence type="ECO:0000259" key="10">
    <source>
        <dbReference type="PROSITE" id="PS51635"/>
    </source>
</evidence>
<accession>A0AAV9NU65</accession>
<dbReference type="PROSITE" id="PS51635">
    <property type="entry name" value="PNPLA"/>
    <property type="match status" value="1"/>
</dbReference>
<dbReference type="InterPro" id="IPR002641">
    <property type="entry name" value="PNPLA_dom"/>
</dbReference>
<dbReference type="InterPro" id="IPR016035">
    <property type="entry name" value="Acyl_Trfase/lysoPLipase"/>
</dbReference>
<dbReference type="RefSeq" id="XP_064653640.1">
    <property type="nucleotide sequence ID" value="XM_064808220.1"/>
</dbReference>
<dbReference type="Pfam" id="PF01734">
    <property type="entry name" value="Patatin"/>
    <property type="match status" value="1"/>
</dbReference>
<evidence type="ECO:0000256" key="2">
    <source>
        <dbReference type="ARBA" id="ARBA00022771"/>
    </source>
</evidence>
<comment type="caution">
    <text evidence="11">The sequence shown here is derived from an EMBL/GenBank/DDBJ whole genome shotgun (WGS) entry which is preliminary data.</text>
</comment>
<reference evidence="11 12" key="1">
    <citation type="submission" date="2023-08" db="EMBL/GenBank/DDBJ databases">
        <title>Black Yeasts Isolated from many extreme environments.</title>
        <authorList>
            <person name="Coleine C."/>
            <person name="Stajich J.E."/>
            <person name="Selbmann L."/>
        </authorList>
    </citation>
    <scope>NUCLEOTIDE SEQUENCE [LARGE SCALE GENOMIC DNA]</scope>
    <source>
        <strain evidence="11 12">CCFEE 5935</strain>
    </source>
</reference>
<keyword evidence="6 8" id="KW-0443">Lipid metabolism</keyword>
<name>A0AAV9NU65_9PEZI</name>
<feature type="domain" description="RING-type" evidence="9">
    <location>
        <begin position="453"/>
        <end position="499"/>
    </location>
</feature>
<dbReference type="Gene3D" id="3.40.1090.10">
    <property type="entry name" value="Cytosolic phospholipase A2 catalytic domain"/>
    <property type="match status" value="1"/>
</dbReference>
<organism evidence="11 12">
    <name type="scientific">Saxophila tyrrhenica</name>
    <dbReference type="NCBI Taxonomy" id="1690608"/>
    <lineage>
        <taxon>Eukaryota</taxon>
        <taxon>Fungi</taxon>
        <taxon>Dikarya</taxon>
        <taxon>Ascomycota</taxon>
        <taxon>Pezizomycotina</taxon>
        <taxon>Dothideomycetes</taxon>
        <taxon>Dothideomycetidae</taxon>
        <taxon>Mycosphaerellales</taxon>
        <taxon>Extremaceae</taxon>
        <taxon>Saxophila</taxon>
    </lineage>
</organism>
<feature type="short sequence motif" description="GXGXXG" evidence="8">
    <location>
        <begin position="522"/>
        <end position="527"/>
    </location>
</feature>
<dbReference type="GO" id="GO:0019369">
    <property type="term" value="P:arachidonate metabolic process"/>
    <property type="evidence" value="ECO:0007669"/>
    <property type="project" value="TreeGrafter"/>
</dbReference>
<evidence type="ECO:0000256" key="8">
    <source>
        <dbReference type="PROSITE-ProRule" id="PRU01161"/>
    </source>
</evidence>
<dbReference type="PROSITE" id="PS50089">
    <property type="entry name" value="ZF_RING_2"/>
    <property type="match status" value="1"/>
</dbReference>
<dbReference type="InterPro" id="IPR001841">
    <property type="entry name" value="Znf_RING"/>
</dbReference>
<dbReference type="CDD" id="cd07199">
    <property type="entry name" value="Pat17_PNPLA8_PNPLA9_like"/>
    <property type="match status" value="1"/>
</dbReference>
<dbReference type="GeneID" id="89932328"/>
<feature type="short sequence motif" description="GXSXG" evidence="8">
    <location>
        <begin position="556"/>
        <end position="560"/>
    </location>
</feature>
<evidence type="ECO:0000256" key="1">
    <source>
        <dbReference type="ARBA" id="ARBA00022723"/>
    </source>
</evidence>
<keyword evidence="4" id="KW-0862">Zinc</keyword>
<keyword evidence="5 8" id="KW-0442">Lipid degradation</keyword>
<dbReference type="PROSITE" id="PS00518">
    <property type="entry name" value="ZF_RING_1"/>
    <property type="match status" value="1"/>
</dbReference>
<dbReference type="InterPro" id="IPR017907">
    <property type="entry name" value="Znf_RING_CS"/>
</dbReference>
<keyword evidence="12" id="KW-1185">Reference proteome</keyword>
<evidence type="ECO:0000256" key="6">
    <source>
        <dbReference type="ARBA" id="ARBA00023098"/>
    </source>
</evidence>
<feature type="active site" description="Proton acceptor" evidence="8">
    <location>
        <position position="742"/>
    </location>
</feature>
<dbReference type="GO" id="GO:0008270">
    <property type="term" value="F:zinc ion binding"/>
    <property type="evidence" value="ECO:0007669"/>
    <property type="project" value="UniProtKB-KW"/>
</dbReference>
<dbReference type="GO" id="GO:0046486">
    <property type="term" value="P:glycerolipid metabolic process"/>
    <property type="evidence" value="ECO:0007669"/>
    <property type="project" value="UniProtKB-ARBA"/>
</dbReference>
<evidence type="ECO:0000313" key="12">
    <source>
        <dbReference type="Proteomes" id="UP001337655"/>
    </source>
</evidence>
<evidence type="ECO:0000313" key="11">
    <source>
        <dbReference type="EMBL" id="KAK5163070.1"/>
    </source>
</evidence>
<dbReference type="AlphaFoldDB" id="A0AAV9NU65"/>
<keyword evidence="3 8" id="KW-0378">Hydrolase</keyword>
<dbReference type="GO" id="GO:0047499">
    <property type="term" value="F:calcium-independent phospholipase A2 activity"/>
    <property type="evidence" value="ECO:0007669"/>
    <property type="project" value="TreeGrafter"/>
</dbReference>
<dbReference type="GO" id="GO:0016042">
    <property type="term" value="P:lipid catabolic process"/>
    <property type="evidence" value="ECO:0007669"/>
    <property type="project" value="UniProtKB-UniRule"/>
</dbReference>
<evidence type="ECO:0000256" key="4">
    <source>
        <dbReference type="ARBA" id="ARBA00022833"/>
    </source>
</evidence>
<dbReference type="GO" id="GO:0016020">
    <property type="term" value="C:membrane"/>
    <property type="evidence" value="ECO:0007669"/>
    <property type="project" value="TreeGrafter"/>
</dbReference>
<dbReference type="SUPFAM" id="SSF52151">
    <property type="entry name" value="FabD/lysophospholipase-like"/>
    <property type="match status" value="1"/>
</dbReference>
<feature type="short sequence motif" description="DGA/G" evidence="8">
    <location>
        <begin position="742"/>
        <end position="744"/>
    </location>
</feature>
<dbReference type="PANTHER" id="PTHR24185:SF1">
    <property type="entry name" value="CALCIUM-INDEPENDENT PHOSPHOLIPASE A2-GAMMA"/>
    <property type="match status" value="1"/>
</dbReference>
<keyword evidence="2 7" id="KW-0863">Zinc-finger</keyword>
<sequence length="1041" mass="115973">MRQDADERAAWVEVATADDGLRIVDVHRLDGLVKSLSRPTLQRPQIVACVGNTEKRLAYSVLFPQNPDVWTNCTHAFADLHLDRVSAGIDRESAGLDRESAGSDHPLFFVDCSPGAGCPTAERKLATRSGTHSPLPSDTAGKLILTRLLFPFVDVVCVFADDLGGLAGAATYLEQLFELASGSPGAAPSLIPTSLPWHARPSVIVVTSARDTDERDVQLREVREFNSRMRALRYRRHFSAIGCVRLWPRRAEALRVAALAREVRRTLDRARERRSAARTLFSATHLSWFFSQAVVHVARTVRDPSPFDFIATSRSPRPLHPLAASQLRAFLRVARDRKLPFETMIRVVASSVVYDAYPPSAHVFCPADTFSTIYASAIQHALETADVPLSRHPRGMQKSALVASCLSKIRAQVCEWVDAEATRGNWAKDLHIRNLDLFRLEMRWEKAKCNSSCLFCIFGRPQHVLHCGHAICDVCVQRLGHAESGMEYSYRVEVCALCRTPAQLKVVLKPPTAGIRILSIDGGGARGIVPLQFLKLLQAEIGRGGSIQDYFDVAVGTSAGALIVLEMFRMHWDNARCIEQFCGFADCVFTAPQRSRPAPRQPMCARGYRFVEAWFGKGVYSDEVVAMLLKRCVGEQTRLFDRVVDGAPSRWKFLVTTTTVDDVSTVVFANYNPPLERMDGDLEPGAEQAAATYTRFPRSAPEDEPYLWEVAKATSAAPWFFRTVEIRLSDDQQNDSMGSHQDGAMRNPNPTDIAVEESTGHIWPCRPRRDLILSLGTGGLLRTDAPSYPTSRGPSSKRVVSRIYRWGTKTLMATVDPETVHQKVLKMLDPTEKSRYFRWNLMLSDTLPSLDDASSMDFLTQQTERCVPQGKLRDIKIALVASSFFFELDGPPARNDGGSYDCTGTIRIRGEPARVLELVRSVHSGKIPIFKNAESVDDDLRLRECFVCKRHVQRVAFTVDDLTIPFNLKLGLGRAGEHAMSGLPQTMQWFVDQQGLHDPFTDILPHVSGPNGIRFEHPGCPAVREWTGNADARPLKRRRAC</sequence>
<gene>
    <name evidence="11" type="ORF">LTR77_011005</name>
</gene>
<keyword evidence="1" id="KW-0479">Metal-binding</keyword>
<proteinExistence type="predicted"/>
<protein>
    <submittedName>
        <fullName evidence="11">Uncharacterized protein</fullName>
    </submittedName>
</protein>
<evidence type="ECO:0000256" key="5">
    <source>
        <dbReference type="ARBA" id="ARBA00022963"/>
    </source>
</evidence>
<evidence type="ECO:0000259" key="9">
    <source>
        <dbReference type="PROSITE" id="PS50089"/>
    </source>
</evidence>
<feature type="active site" description="Nucleophile" evidence="8">
    <location>
        <position position="558"/>
    </location>
</feature>
<dbReference type="Proteomes" id="UP001337655">
    <property type="component" value="Unassembled WGS sequence"/>
</dbReference>
<dbReference type="PANTHER" id="PTHR24185">
    <property type="entry name" value="CALCIUM-INDEPENDENT PHOSPHOLIPASE A2-GAMMA"/>
    <property type="match status" value="1"/>
</dbReference>
<feature type="domain" description="PNPLA" evidence="10">
    <location>
        <begin position="518"/>
        <end position="755"/>
    </location>
</feature>
<evidence type="ECO:0000256" key="7">
    <source>
        <dbReference type="PROSITE-ProRule" id="PRU00175"/>
    </source>
</evidence>
<evidence type="ECO:0000256" key="3">
    <source>
        <dbReference type="ARBA" id="ARBA00022801"/>
    </source>
</evidence>
<dbReference type="EMBL" id="JAVRRT010000029">
    <property type="protein sequence ID" value="KAK5163070.1"/>
    <property type="molecule type" value="Genomic_DNA"/>
</dbReference>